<reference evidence="13" key="1">
    <citation type="submission" date="2025-08" db="UniProtKB">
        <authorList>
            <consortium name="Ensembl"/>
        </authorList>
    </citation>
    <scope>IDENTIFICATION</scope>
</reference>
<feature type="transmembrane region" description="Helical" evidence="12">
    <location>
        <begin position="435"/>
        <end position="457"/>
    </location>
</feature>
<dbReference type="Pfam" id="PF00474">
    <property type="entry name" value="SSF"/>
    <property type="match status" value="2"/>
</dbReference>
<evidence type="ECO:0000313" key="14">
    <source>
        <dbReference type="Proteomes" id="UP000694389"/>
    </source>
</evidence>
<dbReference type="GeneTree" id="ENSGT00940000155166"/>
<feature type="transmembrane region" description="Helical" evidence="12">
    <location>
        <begin position="235"/>
        <end position="254"/>
    </location>
</feature>
<keyword evidence="5 12" id="KW-0812">Transmembrane</keyword>
<feature type="transmembrane region" description="Helical" evidence="12">
    <location>
        <begin position="275"/>
        <end position="300"/>
    </location>
</feature>
<evidence type="ECO:0000256" key="11">
    <source>
        <dbReference type="RuleBase" id="RU362091"/>
    </source>
</evidence>
<proteinExistence type="inferred from homology"/>
<feature type="transmembrane region" description="Helical" evidence="12">
    <location>
        <begin position="208"/>
        <end position="229"/>
    </location>
</feature>
<dbReference type="Ensembl" id="ENSDLAT00005056480.2">
    <property type="protein sequence ID" value="ENSDLAP00005053102.2"/>
    <property type="gene ID" value="ENSDLAG00005022878.2"/>
</dbReference>
<keyword evidence="10" id="KW-0739">Sodium transport</keyword>
<feature type="transmembrane region" description="Helical" evidence="12">
    <location>
        <begin position="335"/>
        <end position="360"/>
    </location>
</feature>
<dbReference type="InterPro" id="IPR038377">
    <property type="entry name" value="Na/Glc_symporter_sf"/>
</dbReference>
<evidence type="ECO:0000256" key="6">
    <source>
        <dbReference type="ARBA" id="ARBA00022989"/>
    </source>
</evidence>
<dbReference type="InterPro" id="IPR051163">
    <property type="entry name" value="Sodium:Solute_Symporter_SSF"/>
</dbReference>
<dbReference type="GO" id="GO:0015730">
    <property type="term" value="P:propanoate transmembrane transport"/>
    <property type="evidence" value="ECO:0007669"/>
    <property type="project" value="TreeGrafter"/>
</dbReference>
<evidence type="ECO:0000256" key="1">
    <source>
        <dbReference type="ARBA" id="ARBA00004651"/>
    </source>
</evidence>
<keyword evidence="3" id="KW-0813">Transport</keyword>
<keyword evidence="8" id="KW-0406">Ion transport</keyword>
<feature type="transmembrane region" description="Helical" evidence="12">
    <location>
        <begin position="6"/>
        <end position="27"/>
    </location>
</feature>
<dbReference type="PANTHER" id="PTHR42985">
    <property type="entry name" value="SODIUM-COUPLED MONOCARBOXYLATE TRANSPORTER"/>
    <property type="match status" value="1"/>
</dbReference>
<evidence type="ECO:0000256" key="5">
    <source>
        <dbReference type="ARBA" id="ARBA00022692"/>
    </source>
</evidence>
<evidence type="ECO:0000256" key="3">
    <source>
        <dbReference type="ARBA" id="ARBA00022448"/>
    </source>
</evidence>
<accession>A0A8C4I6D1</accession>
<feature type="transmembrane region" description="Helical" evidence="12">
    <location>
        <begin position="47"/>
        <end position="65"/>
    </location>
</feature>
<sequence>MLGTRADYVVFALMLVVSAAVGFYYAWVSRSQESSTDFLIAGRRLTALPVSLSLTASFMSSITVLSNPAEVYCYGAIFVYFGLAYILAMVVISEVFLPVFYRLALISTYEYLELRFNRATRLLGTVLFIVQTILYTGIVIYGPALALSQVTDLDLWSGIISTGIVCTLYCTLRGLVSFKHCNSILSNRCYSGQARKLFSDHKKQDYNIYIYIFTELETMFLLCFTSFDINPQRRHTFWTTVIGGTFGYITVYGTNQSQVQRYVSCKSITHARVALYINLLGLFSFLLGSVFAGMCLYSVYKNCDPWTAGLVSAPDQLMPYMVIDMLTDYPGLPGLFFASVYSGSLSTVSSSINALAAVTLEDFIKPYTNMSEKHLFWMSKGLSFFYGVLCITMGRLASVMGGMMQAGVIVSGVIGGPLLGLFTLGILCPLANSKGALSGLVSGLAASLCVSLEALMYPSPPTMTRPLSLTTEGCNFTTTHSLNWTTTALPTESSSITTAPLQNSDNKYVYNFL</sequence>
<evidence type="ECO:0008006" key="15">
    <source>
        <dbReference type="Google" id="ProtNLM"/>
    </source>
</evidence>
<keyword evidence="6 12" id="KW-1133">Transmembrane helix</keyword>
<comment type="similarity">
    <text evidence="2 11">Belongs to the sodium:solute symporter (SSF) (TC 2.A.21) family.</text>
</comment>
<feature type="transmembrane region" description="Helical" evidence="12">
    <location>
        <begin position="381"/>
        <end position="400"/>
    </location>
</feature>
<feature type="transmembrane region" description="Helical" evidence="12">
    <location>
        <begin position="122"/>
        <end position="143"/>
    </location>
</feature>
<evidence type="ECO:0000256" key="8">
    <source>
        <dbReference type="ARBA" id="ARBA00023065"/>
    </source>
</evidence>
<dbReference type="GO" id="GO:0070062">
    <property type="term" value="C:extracellular exosome"/>
    <property type="evidence" value="ECO:0007669"/>
    <property type="project" value="TreeGrafter"/>
</dbReference>
<evidence type="ECO:0000256" key="9">
    <source>
        <dbReference type="ARBA" id="ARBA00023136"/>
    </source>
</evidence>
<dbReference type="InterPro" id="IPR001734">
    <property type="entry name" value="Na/solute_symporter"/>
</dbReference>
<evidence type="ECO:0000256" key="7">
    <source>
        <dbReference type="ARBA" id="ARBA00023053"/>
    </source>
</evidence>
<keyword evidence="4" id="KW-1003">Cell membrane</keyword>
<reference evidence="13" key="2">
    <citation type="submission" date="2025-09" db="UniProtKB">
        <authorList>
            <consortium name="Ensembl"/>
        </authorList>
    </citation>
    <scope>IDENTIFICATION</scope>
</reference>
<dbReference type="PROSITE" id="PS50283">
    <property type="entry name" value="NA_SOLUT_SYMP_3"/>
    <property type="match status" value="1"/>
</dbReference>
<evidence type="ECO:0000256" key="12">
    <source>
        <dbReference type="SAM" id="Phobius"/>
    </source>
</evidence>
<dbReference type="Proteomes" id="UP000694389">
    <property type="component" value="Unassembled WGS sequence"/>
</dbReference>
<evidence type="ECO:0000256" key="10">
    <source>
        <dbReference type="ARBA" id="ARBA00023201"/>
    </source>
</evidence>
<name>A0A8C4I6D1_DICLA</name>
<dbReference type="Gene3D" id="1.20.1730.10">
    <property type="entry name" value="Sodium/glucose cotransporter"/>
    <property type="match status" value="2"/>
</dbReference>
<feature type="transmembrane region" description="Helical" evidence="12">
    <location>
        <begin position="406"/>
        <end position="428"/>
    </location>
</feature>
<comment type="subcellular location">
    <subcellularLocation>
        <location evidence="1">Cell membrane</location>
        <topology evidence="1">Multi-pass membrane protein</topology>
    </subcellularLocation>
</comment>
<feature type="transmembrane region" description="Helical" evidence="12">
    <location>
        <begin position="77"/>
        <end position="101"/>
    </location>
</feature>
<keyword evidence="14" id="KW-1185">Reference proteome</keyword>
<dbReference type="GO" id="GO:0005343">
    <property type="term" value="F:organic acid:sodium symporter activity"/>
    <property type="evidence" value="ECO:0007669"/>
    <property type="project" value="TreeGrafter"/>
</dbReference>
<evidence type="ECO:0000256" key="2">
    <source>
        <dbReference type="ARBA" id="ARBA00006434"/>
    </source>
</evidence>
<keyword evidence="7" id="KW-0915">Sodium</keyword>
<protein>
    <recommendedName>
        <fullName evidence="15">Sodium-coupled monocarboxylate transporter 1</fullName>
    </recommendedName>
</protein>
<dbReference type="AlphaFoldDB" id="A0A8C4I6D1"/>
<feature type="transmembrane region" description="Helical" evidence="12">
    <location>
        <begin position="155"/>
        <end position="176"/>
    </location>
</feature>
<organism evidence="13 14">
    <name type="scientific">Dicentrarchus labrax</name>
    <name type="common">European seabass</name>
    <name type="synonym">Morone labrax</name>
    <dbReference type="NCBI Taxonomy" id="13489"/>
    <lineage>
        <taxon>Eukaryota</taxon>
        <taxon>Metazoa</taxon>
        <taxon>Chordata</taxon>
        <taxon>Craniata</taxon>
        <taxon>Vertebrata</taxon>
        <taxon>Euteleostomi</taxon>
        <taxon>Actinopterygii</taxon>
        <taxon>Neopterygii</taxon>
        <taxon>Teleostei</taxon>
        <taxon>Neoteleostei</taxon>
        <taxon>Acanthomorphata</taxon>
        <taxon>Eupercaria</taxon>
        <taxon>Moronidae</taxon>
        <taxon>Dicentrarchus</taxon>
    </lineage>
</organism>
<dbReference type="GO" id="GO:0005886">
    <property type="term" value="C:plasma membrane"/>
    <property type="evidence" value="ECO:0007669"/>
    <property type="project" value="UniProtKB-SubCell"/>
</dbReference>
<keyword evidence="9 12" id="KW-0472">Membrane</keyword>
<evidence type="ECO:0000313" key="13">
    <source>
        <dbReference type="Ensembl" id="ENSDLAP00005053102.2"/>
    </source>
</evidence>
<evidence type="ECO:0000256" key="4">
    <source>
        <dbReference type="ARBA" id="ARBA00022475"/>
    </source>
</evidence>
<dbReference type="PANTHER" id="PTHR42985:SF10">
    <property type="entry name" value="SODIUM-COUPLED MONOCARBOXYLATE TRANSPORTER 1"/>
    <property type="match status" value="1"/>
</dbReference>